<evidence type="ECO:0000313" key="2">
    <source>
        <dbReference type="EMBL" id="KAF9594161.1"/>
    </source>
</evidence>
<sequence length="142" mass="15882">MPSLAVYLVAQYARYEIKRMEAEAGVKKKQAEEVEKACFGRRKEEKPSASELTKDQENTEKENLQTVTSKFESKSQDSTTVASDRCRDLNSGSSKPDPSQKRVTGPNPAINDQIDLQKGKLQLLLKITVIAQSPNRPESQLK</sequence>
<name>A0A835LNW7_9MAGN</name>
<feature type="compositionally biased region" description="Polar residues" evidence="1">
    <location>
        <begin position="64"/>
        <end position="82"/>
    </location>
</feature>
<proteinExistence type="predicted"/>
<comment type="caution">
    <text evidence="2">The sequence shown here is derived from an EMBL/GenBank/DDBJ whole genome shotgun (WGS) entry which is preliminary data.</text>
</comment>
<evidence type="ECO:0000256" key="1">
    <source>
        <dbReference type="SAM" id="MobiDB-lite"/>
    </source>
</evidence>
<protein>
    <submittedName>
        <fullName evidence="2">Uncharacterized protein</fullName>
    </submittedName>
</protein>
<dbReference type="Proteomes" id="UP000631114">
    <property type="component" value="Unassembled WGS sequence"/>
</dbReference>
<evidence type="ECO:0000313" key="3">
    <source>
        <dbReference type="Proteomes" id="UP000631114"/>
    </source>
</evidence>
<organism evidence="2 3">
    <name type="scientific">Coptis chinensis</name>
    <dbReference type="NCBI Taxonomy" id="261450"/>
    <lineage>
        <taxon>Eukaryota</taxon>
        <taxon>Viridiplantae</taxon>
        <taxon>Streptophyta</taxon>
        <taxon>Embryophyta</taxon>
        <taxon>Tracheophyta</taxon>
        <taxon>Spermatophyta</taxon>
        <taxon>Magnoliopsida</taxon>
        <taxon>Ranunculales</taxon>
        <taxon>Ranunculaceae</taxon>
        <taxon>Coptidoideae</taxon>
        <taxon>Coptis</taxon>
    </lineage>
</organism>
<dbReference type="AlphaFoldDB" id="A0A835LNW7"/>
<reference evidence="2 3" key="1">
    <citation type="submission" date="2020-10" db="EMBL/GenBank/DDBJ databases">
        <title>The Coptis chinensis genome and diversification of protoberbering-type alkaloids.</title>
        <authorList>
            <person name="Wang B."/>
            <person name="Shu S."/>
            <person name="Song C."/>
            <person name="Liu Y."/>
        </authorList>
    </citation>
    <scope>NUCLEOTIDE SEQUENCE [LARGE SCALE GENOMIC DNA]</scope>
    <source>
        <strain evidence="2">HL-2020</strain>
        <tissue evidence="2">Leaf</tissue>
    </source>
</reference>
<dbReference type="EMBL" id="JADFTS010000008">
    <property type="protein sequence ID" value="KAF9594161.1"/>
    <property type="molecule type" value="Genomic_DNA"/>
</dbReference>
<dbReference type="PANTHER" id="PTHR36339:SF2">
    <property type="entry name" value="F23A5.5"/>
    <property type="match status" value="1"/>
</dbReference>
<feature type="region of interest" description="Disordered" evidence="1">
    <location>
        <begin position="38"/>
        <end position="113"/>
    </location>
</feature>
<feature type="compositionally biased region" description="Basic and acidic residues" evidence="1">
    <location>
        <begin position="38"/>
        <end position="63"/>
    </location>
</feature>
<keyword evidence="3" id="KW-1185">Reference proteome</keyword>
<accession>A0A835LNW7</accession>
<dbReference type="OrthoDB" id="2021107at2759"/>
<dbReference type="PANTHER" id="PTHR36339">
    <property type="entry name" value="F23A5.5"/>
    <property type="match status" value="1"/>
</dbReference>
<gene>
    <name evidence="2" type="ORF">IFM89_028818</name>
</gene>